<proteinExistence type="predicted"/>
<reference evidence="2 3" key="1">
    <citation type="submission" date="2024-09" db="EMBL/GenBank/DDBJ databases">
        <authorList>
            <person name="Zhang Z.-H."/>
        </authorList>
    </citation>
    <scope>NUCLEOTIDE SEQUENCE [LARGE SCALE GENOMIC DNA]</scope>
    <source>
        <strain evidence="2 3">HHTR114</strain>
    </source>
</reference>
<dbReference type="InterPro" id="IPR012349">
    <property type="entry name" value="Split_barrel_FMN-bd"/>
</dbReference>
<dbReference type="Pfam" id="PF01243">
    <property type="entry name" value="PNPOx_N"/>
    <property type="match status" value="1"/>
</dbReference>
<dbReference type="Proteomes" id="UP001596116">
    <property type="component" value="Unassembled WGS sequence"/>
</dbReference>
<dbReference type="PANTHER" id="PTHR42815:SF2">
    <property type="entry name" value="FAD-BINDING, PUTATIVE (AFU_ORTHOLOGUE AFUA_6G07600)-RELATED"/>
    <property type="match status" value="1"/>
</dbReference>
<dbReference type="InterPro" id="IPR011576">
    <property type="entry name" value="Pyridox_Oxase_N"/>
</dbReference>
<dbReference type="Gene3D" id="2.30.110.10">
    <property type="entry name" value="Electron Transport, Fmn-binding Protein, Chain A"/>
    <property type="match status" value="1"/>
</dbReference>
<organism evidence="2 3">
    <name type="scientific">Hyphococcus aureus</name>
    <dbReference type="NCBI Taxonomy" id="2666033"/>
    <lineage>
        <taxon>Bacteria</taxon>
        <taxon>Pseudomonadati</taxon>
        <taxon>Pseudomonadota</taxon>
        <taxon>Alphaproteobacteria</taxon>
        <taxon>Parvularculales</taxon>
        <taxon>Parvularculaceae</taxon>
        <taxon>Hyphococcus</taxon>
    </lineage>
</organism>
<gene>
    <name evidence="2" type="ORF">ACFMB1_03055</name>
</gene>
<dbReference type="PANTHER" id="PTHR42815">
    <property type="entry name" value="FAD-BINDING, PUTATIVE (AFU_ORTHOLOGUE AFUA_6G07600)-RELATED"/>
    <property type="match status" value="1"/>
</dbReference>
<comment type="caution">
    <text evidence="2">The sequence shown here is derived from an EMBL/GenBank/DDBJ whole genome shotgun (WGS) entry which is preliminary data.</text>
</comment>
<sequence length="211" mass="23461">MARAYSTIAFTDRVRALQRQHGSADAYARFLAPETPADDALGAPEAEFISARDGFYQATISETGWPYLQFRGGAPGFVHVVDEKTLAYADFRGNRQYLSVGNLSGDDRIALFFMDYPNQRRLKIFGHASVVDAEQNPEIVQSLHVPGYRATPERAIIIKVAGFDWNCPQHIPKRLNASELEIAIAPIRARLAELETENAALREKLSLNDAP</sequence>
<feature type="domain" description="Pyridoxamine 5'-phosphate oxidase N-terminal" evidence="1">
    <location>
        <begin position="47"/>
        <end position="140"/>
    </location>
</feature>
<protein>
    <submittedName>
        <fullName evidence="2">Pyridoxamine 5'-phosphate oxidase family protein</fullName>
    </submittedName>
</protein>
<evidence type="ECO:0000313" key="2">
    <source>
        <dbReference type="EMBL" id="MFC6034505.1"/>
    </source>
</evidence>
<name>A0ABW1KRL8_9PROT</name>
<dbReference type="SUPFAM" id="SSF50475">
    <property type="entry name" value="FMN-binding split barrel"/>
    <property type="match status" value="1"/>
</dbReference>
<dbReference type="EMBL" id="JBHPON010000001">
    <property type="protein sequence ID" value="MFC6034505.1"/>
    <property type="molecule type" value="Genomic_DNA"/>
</dbReference>
<evidence type="ECO:0000259" key="1">
    <source>
        <dbReference type="Pfam" id="PF01243"/>
    </source>
</evidence>
<evidence type="ECO:0000313" key="3">
    <source>
        <dbReference type="Proteomes" id="UP001596116"/>
    </source>
</evidence>
<dbReference type="RefSeq" id="WP_379880169.1">
    <property type="nucleotide sequence ID" value="NZ_JBHPON010000001.1"/>
</dbReference>
<keyword evidence="3" id="KW-1185">Reference proteome</keyword>
<accession>A0ABW1KRL8</accession>